<organism evidence="1 2">
    <name type="scientific">Auxenochlorella protothecoides</name>
    <name type="common">Green microalga</name>
    <name type="synonym">Chlorella protothecoides</name>
    <dbReference type="NCBI Taxonomy" id="3075"/>
    <lineage>
        <taxon>Eukaryota</taxon>
        <taxon>Viridiplantae</taxon>
        <taxon>Chlorophyta</taxon>
        <taxon>core chlorophytes</taxon>
        <taxon>Trebouxiophyceae</taxon>
        <taxon>Chlorellales</taxon>
        <taxon>Chlorellaceae</taxon>
        <taxon>Auxenochlorella</taxon>
    </lineage>
</organism>
<evidence type="ECO:0000313" key="1">
    <source>
        <dbReference type="EMBL" id="RMZ55671.1"/>
    </source>
</evidence>
<proteinExistence type="predicted"/>
<dbReference type="Proteomes" id="UP000279271">
    <property type="component" value="Unassembled WGS sequence"/>
</dbReference>
<dbReference type="EMBL" id="QOKY01000160">
    <property type="protein sequence ID" value="RMZ55671.1"/>
    <property type="molecule type" value="Genomic_DNA"/>
</dbReference>
<evidence type="ECO:0000313" key="2">
    <source>
        <dbReference type="Proteomes" id="UP000279271"/>
    </source>
</evidence>
<sequence length="395" mass="42603">MSESGCSKDTVASFLATVLTSEYHESMDKKWQFAHPALHARYAEALDAGYNLLSSGQEHATLDQRKRFLRRAQSYHPAKDDRARVFLRLARLLLEHGGAAEAYDLLTSGDRLLERDSARQEVASLCGRIRHQQWTGAMADAWSRGRGVSTRTREEWDPVRNDPALVALAGRLARELATEGEAHLMARSIASRLPEADADAAALRALLAFPTPDTKAAEEGFDAEEVIRNLVQILRSWPGNAEAASALLTLHTMQGPVVGLGQGLCLWLDVVGHPDLGAAPPDLVTRGWLGLATCLVQVGQGLCEAHAQHLEAGSGHSQGGAPQADTGASFLALQRAVAAWQECRAALDDRGWWLDAHLTRSSLGKPCRAEAGGWVPGALLVLKVLLRGESVNSST</sequence>
<reference evidence="2" key="1">
    <citation type="journal article" date="2018" name="Algal Res.">
        <title>Characterization of plant carbon substrate utilization by Auxenochlorella protothecoides.</title>
        <authorList>
            <person name="Vogler B.W."/>
            <person name="Starkenburg S.R."/>
            <person name="Sudasinghe N."/>
            <person name="Schambach J.Y."/>
            <person name="Rollin J.A."/>
            <person name="Pattathil S."/>
            <person name="Barry A.N."/>
        </authorList>
    </citation>
    <scope>NUCLEOTIDE SEQUENCE [LARGE SCALE GENOMIC DNA]</scope>
    <source>
        <strain evidence="2">UTEX 25</strain>
    </source>
</reference>
<accession>A0A3M7KYW9</accession>
<gene>
    <name evidence="1" type="ORF">APUTEX25_000254</name>
</gene>
<name>A0A3M7KYW9_AUXPR</name>
<dbReference type="AlphaFoldDB" id="A0A3M7KYW9"/>
<comment type="caution">
    <text evidence="1">The sequence shown here is derived from an EMBL/GenBank/DDBJ whole genome shotgun (WGS) entry which is preliminary data.</text>
</comment>
<protein>
    <submittedName>
        <fullName evidence="1">Uncharacterized protein</fullName>
    </submittedName>
</protein>